<comment type="caution">
    <text evidence="2">The sequence shown here is derived from an EMBL/GenBank/DDBJ whole genome shotgun (WGS) entry which is preliminary data.</text>
</comment>
<evidence type="ECO:0000313" key="2">
    <source>
        <dbReference type="EMBL" id="MBV0902710.1"/>
    </source>
</evidence>
<dbReference type="AlphaFoldDB" id="A0AA41KCR3"/>
<evidence type="ECO:0000313" key="3">
    <source>
        <dbReference type="Proteomes" id="UP001166304"/>
    </source>
</evidence>
<keyword evidence="3" id="KW-1185">Reference proteome</keyword>
<feature type="domain" description="Halobacterial output" evidence="1">
    <location>
        <begin position="11"/>
        <end position="83"/>
    </location>
</feature>
<gene>
    <name evidence="2" type="ORF">KTS37_13025</name>
</gene>
<accession>A0AA41KCR3</accession>
<dbReference type="EMBL" id="JAHQXE010000004">
    <property type="protein sequence ID" value="MBV0902710.1"/>
    <property type="molecule type" value="Genomic_DNA"/>
</dbReference>
<dbReference type="RefSeq" id="WP_206673715.1">
    <property type="nucleotide sequence ID" value="NZ_JAHQXE010000004.1"/>
</dbReference>
<evidence type="ECO:0000259" key="1">
    <source>
        <dbReference type="Pfam" id="PF18545"/>
    </source>
</evidence>
<dbReference type="Proteomes" id="UP001166304">
    <property type="component" value="Unassembled WGS sequence"/>
</dbReference>
<name>A0AA41KCR3_9EURY</name>
<protein>
    <recommendedName>
        <fullName evidence="1">Halobacterial output domain-containing protein</fullName>
    </recommendedName>
</protein>
<dbReference type="InterPro" id="IPR040624">
    <property type="entry name" value="HalOD1"/>
</dbReference>
<dbReference type="Pfam" id="PF18545">
    <property type="entry name" value="HalOD1"/>
    <property type="match status" value="1"/>
</dbReference>
<proteinExistence type="predicted"/>
<organism evidence="2 3">
    <name type="scientific">Haloarcula salina</name>
    <dbReference type="NCBI Taxonomy" id="1429914"/>
    <lineage>
        <taxon>Archaea</taxon>
        <taxon>Methanobacteriati</taxon>
        <taxon>Methanobacteriota</taxon>
        <taxon>Stenosarchaea group</taxon>
        <taxon>Halobacteria</taxon>
        <taxon>Halobacteriales</taxon>
        <taxon>Haloarculaceae</taxon>
        <taxon>Haloarcula</taxon>
    </lineage>
</organism>
<reference evidence="2" key="1">
    <citation type="submission" date="2021-06" db="EMBL/GenBank/DDBJ databases">
        <title>New haloarchaea isolates fom saline soil.</title>
        <authorList>
            <person name="Duran-Viseras A."/>
            <person name="Sanchez-Porro C.S."/>
            <person name="Ventosa A."/>
        </authorList>
    </citation>
    <scope>NUCLEOTIDE SEQUENCE</scope>
    <source>
        <strain evidence="2">JCM 18369</strain>
    </source>
</reference>
<sequence length="84" mass="9278">MYRTELSLDSDTAVSREIVEAVSDAADCEPVELPPFQGAVDVDALNALFSADTLERTGRRLCFTFEYATYDISVFGDGTLEVYQ</sequence>